<dbReference type="CDD" id="cd03801">
    <property type="entry name" value="GT4_PimA-like"/>
    <property type="match status" value="1"/>
</dbReference>
<feature type="transmembrane region" description="Helical" evidence="1">
    <location>
        <begin position="99"/>
        <end position="118"/>
    </location>
</feature>
<dbReference type="CAZy" id="GT4">
    <property type="family name" value="Glycosyltransferase Family 4"/>
</dbReference>
<evidence type="ECO:0000313" key="3">
    <source>
        <dbReference type="Proteomes" id="UP000006695"/>
    </source>
</evidence>
<accession>A5GEM4</accession>
<keyword evidence="1" id="KW-1133">Transmembrane helix</keyword>
<dbReference type="KEGG" id="gur:Gura_1684"/>
<evidence type="ECO:0000256" key="1">
    <source>
        <dbReference type="SAM" id="Phobius"/>
    </source>
</evidence>
<evidence type="ECO:0000313" key="2">
    <source>
        <dbReference type="EMBL" id="ABQ25879.1"/>
    </source>
</evidence>
<dbReference type="HOGENOM" id="CLU_672261_0_0_7"/>
<dbReference type="Gene3D" id="3.40.50.2000">
    <property type="entry name" value="Glycogen Phosphorylase B"/>
    <property type="match status" value="2"/>
</dbReference>
<dbReference type="GO" id="GO:0016740">
    <property type="term" value="F:transferase activity"/>
    <property type="evidence" value="ECO:0007669"/>
    <property type="project" value="UniProtKB-KW"/>
</dbReference>
<dbReference type="SUPFAM" id="SSF53756">
    <property type="entry name" value="UDP-Glycosyltransferase/glycogen phosphorylase"/>
    <property type="match status" value="1"/>
</dbReference>
<dbReference type="PANTHER" id="PTHR12526">
    <property type="entry name" value="GLYCOSYLTRANSFERASE"/>
    <property type="match status" value="1"/>
</dbReference>
<keyword evidence="1" id="KW-0812">Transmembrane</keyword>
<keyword evidence="2" id="KW-0808">Transferase</keyword>
<sequence>MRILMAGTFSFPEGGDGASRALHMQAKGLAQAGHEVLVAVCCGTLEGRKSDLDGFKVKSFVSSSKDRKGMVAPFFWIYGQLGMLLYLLYVTLARRFDTIIYYGAAPVFAIAAVAGKFLKRHTCVVEGDLMAVRWQKLLFNSEEILARNVSLIIVGGSSVLEQHFTKIAPNTKCLRLWPPTDTDYFGSGSSIRARKKLNLSDAPLIVYAGAISKLEGVDVLIESMKYVIEKCPEAKLIIAGPIVEHDAIIGKPLDYKGLVEELGLAGVVFFTGKLLMPEVADLLAAANVLVNPKVEHPANWVAAPIKIGEYLASGSPIVTTSVCELEVWLSDRRDVLFCKAGDSVELAKGICDILTDTVLSDQLSRQGVIASRRVCDFRVWGIKVIEAIEMDKGGQMRTLPKKMPLGRNW</sequence>
<protein>
    <submittedName>
        <fullName evidence="2">Glycosyl transferase, group 1</fullName>
    </submittedName>
</protein>
<dbReference type="STRING" id="351605.Gura_1684"/>
<organism evidence="2 3">
    <name type="scientific">Geotalea uraniireducens (strain Rf4)</name>
    <name type="common">Geobacter uraniireducens</name>
    <dbReference type="NCBI Taxonomy" id="351605"/>
    <lineage>
        <taxon>Bacteria</taxon>
        <taxon>Pseudomonadati</taxon>
        <taxon>Thermodesulfobacteriota</taxon>
        <taxon>Desulfuromonadia</taxon>
        <taxon>Geobacterales</taxon>
        <taxon>Geobacteraceae</taxon>
        <taxon>Geotalea</taxon>
    </lineage>
</organism>
<proteinExistence type="predicted"/>
<name>A5GEM4_GEOUR</name>
<dbReference type="EMBL" id="CP000698">
    <property type="protein sequence ID" value="ABQ25879.1"/>
    <property type="molecule type" value="Genomic_DNA"/>
</dbReference>
<dbReference type="AlphaFoldDB" id="A5GEM4"/>
<keyword evidence="3" id="KW-1185">Reference proteome</keyword>
<gene>
    <name evidence="2" type="ordered locus">Gura_1684</name>
</gene>
<reference evidence="2 3" key="1">
    <citation type="submission" date="2007-05" db="EMBL/GenBank/DDBJ databases">
        <title>Complete sequence of Geobacter uraniireducens Rf4.</title>
        <authorList>
            <consortium name="US DOE Joint Genome Institute"/>
            <person name="Copeland A."/>
            <person name="Lucas S."/>
            <person name="Lapidus A."/>
            <person name="Barry K."/>
            <person name="Detter J.C."/>
            <person name="Glavina del Rio T."/>
            <person name="Hammon N."/>
            <person name="Israni S."/>
            <person name="Dalin E."/>
            <person name="Tice H."/>
            <person name="Pitluck S."/>
            <person name="Chertkov O."/>
            <person name="Brettin T."/>
            <person name="Bruce D."/>
            <person name="Han C."/>
            <person name="Schmutz J."/>
            <person name="Larimer F."/>
            <person name="Land M."/>
            <person name="Hauser L."/>
            <person name="Kyrpides N."/>
            <person name="Mikhailova N."/>
            <person name="Shelobolina E."/>
            <person name="Aklujkar M."/>
            <person name="Lovley D."/>
            <person name="Richardson P."/>
        </authorList>
    </citation>
    <scope>NUCLEOTIDE SEQUENCE [LARGE SCALE GENOMIC DNA]</scope>
    <source>
        <strain evidence="2 3">Rf4</strain>
    </source>
</reference>
<dbReference type="Proteomes" id="UP000006695">
    <property type="component" value="Chromosome"/>
</dbReference>
<feature type="transmembrane region" description="Helical" evidence="1">
    <location>
        <begin position="74"/>
        <end position="93"/>
    </location>
</feature>
<dbReference type="Pfam" id="PF13692">
    <property type="entry name" value="Glyco_trans_1_4"/>
    <property type="match status" value="1"/>
</dbReference>
<keyword evidence="1" id="KW-0472">Membrane</keyword>